<keyword evidence="2" id="KW-0813">Transport</keyword>
<sequence length="248" mass="27230">VSVPVHREADEKAPPVLQAQGLVREYGSVIAVDEIDLSLAKGEFLTIFGPNGAGKTSLLALLAGALRPSRGQVWLRGEPLDFGEVEWRRRIGVLSHQGFLYGHLSAEENLRFYGQLFGLSDVDNVVRDKLQHLGLQERAASLVRDLSHGMRQRLALARALLHDPDIVLLDEPYTGLDPSAALVLQGVLSDLRDGRRTVVMVTHNLSEGVALATTVAIMNRGRFVWQGKRAELEGDFGQFYHSVIEGHG</sequence>
<comment type="similarity">
    <text evidence="1">Belongs to the ABC transporter superfamily.</text>
</comment>
<dbReference type="GO" id="GO:0016887">
    <property type="term" value="F:ATP hydrolysis activity"/>
    <property type="evidence" value="ECO:0007669"/>
    <property type="project" value="InterPro"/>
</dbReference>
<dbReference type="PROSITE" id="PS50893">
    <property type="entry name" value="ABC_TRANSPORTER_2"/>
    <property type="match status" value="1"/>
</dbReference>
<protein>
    <recommendedName>
        <fullName evidence="5">ABC transporter domain-containing protein</fullName>
    </recommendedName>
</protein>
<dbReference type="SMART" id="SM00382">
    <property type="entry name" value="AAA"/>
    <property type="match status" value="1"/>
</dbReference>
<gene>
    <name evidence="6" type="ORF">METZ01_LOCUS4287</name>
</gene>
<feature type="domain" description="ABC transporter" evidence="5">
    <location>
        <begin position="17"/>
        <end position="245"/>
    </location>
</feature>
<evidence type="ECO:0000256" key="2">
    <source>
        <dbReference type="ARBA" id="ARBA00022448"/>
    </source>
</evidence>
<dbReference type="InterPro" id="IPR017871">
    <property type="entry name" value="ABC_transporter-like_CS"/>
</dbReference>
<dbReference type="AlphaFoldDB" id="A0A381ND12"/>
<dbReference type="Pfam" id="PF00005">
    <property type="entry name" value="ABC_tran"/>
    <property type="match status" value="1"/>
</dbReference>
<reference evidence="6" key="1">
    <citation type="submission" date="2018-05" db="EMBL/GenBank/DDBJ databases">
        <authorList>
            <person name="Lanie J.A."/>
            <person name="Ng W.-L."/>
            <person name="Kazmierczak K.M."/>
            <person name="Andrzejewski T.M."/>
            <person name="Davidsen T.M."/>
            <person name="Wayne K.J."/>
            <person name="Tettelin H."/>
            <person name="Glass J.I."/>
            <person name="Rusch D."/>
            <person name="Podicherti R."/>
            <person name="Tsui H.-C.T."/>
            <person name="Winkler M.E."/>
        </authorList>
    </citation>
    <scope>NUCLEOTIDE SEQUENCE</scope>
</reference>
<accession>A0A381ND12</accession>
<dbReference type="GO" id="GO:0005524">
    <property type="term" value="F:ATP binding"/>
    <property type="evidence" value="ECO:0007669"/>
    <property type="project" value="UniProtKB-KW"/>
</dbReference>
<evidence type="ECO:0000256" key="1">
    <source>
        <dbReference type="ARBA" id="ARBA00005417"/>
    </source>
</evidence>
<dbReference type="InterPro" id="IPR003439">
    <property type="entry name" value="ABC_transporter-like_ATP-bd"/>
</dbReference>
<dbReference type="InterPro" id="IPR027417">
    <property type="entry name" value="P-loop_NTPase"/>
</dbReference>
<proteinExistence type="inferred from homology"/>
<evidence type="ECO:0000256" key="3">
    <source>
        <dbReference type="ARBA" id="ARBA00022741"/>
    </source>
</evidence>
<dbReference type="SUPFAM" id="SSF52540">
    <property type="entry name" value="P-loop containing nucleoside triphosphate hydrolases"/>
    <property type="match status" value="1"/>
</dbReference>
<keyword evidence="3" id="KW-0547">Nucleotide-binding</keyword>
<evidence type="ECO:0000313" key="6">
    <source>
        <dbReference type="EMBL" id="SUZ51433.1"/>
    </source>
</evidence>
<feature type="non-terminal residue" evidence="6">
    <location>
        <position position="1"/>
    </location>
</feature>
<dbReference type="Gene3D" id="3.40.50.300">
    <property type="entry name" value="P-loop containing nucleotide triphosphate hydrolases"/>
    <property type="match status" value="1"/>
</dbReference>
<name>A0A381ND12_9ZZZZ</name>
<organism evidence="6">
    <name type="scientific">marine metagenome</name>
    <dbReference type="NCBI Taxonomy" id="408172"/>
    <lineage>
        <taxon>unclassified sequences</taxon>
        <taxon>metagenomes</taxon>
        <taxon>ecological metagenomes</taxon>
    </lineage>
</organism>
<evidence type="ECO:0000259" key="5">
    <source>
        <dbReference type="PROSITE" id="PS50893"/>
    </source>
</evidence>
<evidence type="ECO:0000256" key="4">
    <source>
        <dbReference type="ARBA" id="ARBA00022840"/>
    </source>
</evidence>
<keyword evidence="4" id="KW-0067">ATP-binding</keyword>
<dbReference type="EMBL" id="UINC01000222">
    <property type="protein sequence ID" value="SUZ51433.1"/>
    <property type="molecule type" value="Genomic_DNA"/>
</dbReference>
<dbReference type="InterPro" id="IPR003593">
    <property type="entry name" value="AAA+_ATPase"/>
</dbReference>
<dbReference type="PANTHER" id="PTHR43335">
    <property type="entry name" value="ABC TRANSPORTER, ATP-BINDING PROTEIN"/>
    <property type="match status" value="1"/>
</dbReference>
<dbReference type="PROSITE" id="PS00211">
    <property type="entry name" value="ABC_TRANSPORTER_1"/>
    <property type="match status" value="1"/>
</dbReference>
<dbReference type="CDD" id="cd03230">
    <property type="entry name" value="ABC_DR_subfamily_A"/>
    <property type="match status" value="1"/>
</dbReference>